<dbReference type="Gene3D" id="3.30.420.610">
    <property type="entry name" value="LOTUS domain-like"/>
    <property type="match status" value="1"/>
</dbReference>
<reference evidence="2" key="1">
    <citation type="submission" date="2015-12" db="EMBL/GenBank/DDBJ databases">
        <title>De novo transcriptome assembly of four potential Pierce s Disease insect vectors from Arizona vineyards.</title>
        <authorList>
            <person name="Tassone E.E."/>
        </authorList>
    </citation>
    <scope>NUCLEOTIDE SEQUENCE</scope>
</reference>
<dbReference type="InterPro" id="IPR041966">
    <property type="entry name" value="LOTUS-like"/>
</dbReference>
<dbReference type="Pfam" id="PF12872">
    <property type="entry name" value="OST-HTH"/>
    <property type="match status" value="1"/>
</dbReference>
<dbReference type="AlphaFoldDB" id="A0A1B6C4G8"/>
<gene>
    <name evidence="2" type="ORF">g.29716</name>
</gene>
<dbReference type="InterPro" id="IPR025605">
    <property type="entry name" value="OST-HTH/LOTUS_dom"/>
</dbReference>
<dbReference type="PROSITE" id="PS51644">
    <property type="entry name" value="HTH_OST"/>
    <property type="match status" value="1"/>
</dbReference>
<proteinExistence type="predicted"/>
<protein>
    <recommendedName>
        <fullName evidence="1">HTH OST-type domain-containing protein</fullName>
    </recommendedName>
</protein>
<accession>A0A1B6C4G8</accession>
<evidence type="ECO:0000313" key="2">
    <source>
        <dbReference type="EMBL" id="JAS08398.1"/>
    </source>
</evidence>
<name>A0A1B6C4G8_9HEMI</name>
<sequence length="156" mass="17987">MEQPNAKMTLTNFQKIYQRLYNCDCNLETLEISLADIVKVRQDKSKEIIIQLTSLQLFSRDVYMLLTKSGGRLTLGSFETSYMRMFGTAIQPKLYGFQSVFTLLQAIPETVEIKGKGNKQILILNKELYGKLFHKIHILILNSTNSRYLGLLLIFK</sequence>
<feature type="domain" description="HTH OST-type" evidence="1">
    <location>
        <begin position="54"/>
        <end position="127"/>
    </location>
</feature>
<evidence type="ECO:0000259" key="1">
    <source>
        <dbReference type="PROSITE" id="PS51644"/>
    </source>
</evidence>
<dbReference type="EMBL" id="GEDC01028900">
    <property type="protein sequence ID" value="JAS08398.1"/>
    <property type="molecule type" value="Transcribed_RNA"/>
</dbReference>
<organism evidence="2">
    <name type="scientific">Clastoptera arizonana</name>
    <name type="common">Arizona spittle bug</name>
    <dbReference type="NCBI Taxonomy" id="38151"/>
    <lineage>
        <taxon>Eukaryota</taxon>
        <taxon>Metazoa</taxon>
        <taxon>Ecdysozoa</taxon>
        <taxon>Arthropoda</taxon>
        <taxon>Hexapoda</taxon>
        <taxon>Insecta</taxon>
        <taxon>Pterygota</taxon>
        <taxon>Neoptera</taxon>
        <taxon>Paraneoptera</taxon>
        <taxon>Hemiptera</taxon>
        <taxon>Auchenorrhyncha</taxon>
        <taxon>Cercopoidea</taxon>
        <taxon>Clastopteridae</taxon>
        <taxon>Clastoptera</taxon>
    </lineage>
</organism>